<proteinExistence type="predicted"/>
<accession>A0A8J3Y4U9</accession>
<dbReference type="AlphaFoldDB" id="A0A8J3Y4U9"/>
<dbReference type="Proteomes" id="UP000652013">
    <property type="component" value="Unassembled WGS sequence"/>
</dbReference>
<dbReference type="RefSeq" id="WP_203937119.1">
    <property type="nucleotide sequence ID" value="NZ_BAAAGJ010000005.1"/>
</dbReference>
<evidence type="ECO:0000313" key="3">
    <source>
        <dbReference type="Proteomes" id="UP000652013"/>
    </source>
</evidence>
<sequence>MTSQPPTVPGRPGHPHHPHHAHRLPPGADRSGTESWRPHATAGDPDWHPQHAAPDPRPRVPRPVLLAAAATGVALIAVGVALLSDGGTSPGGGGGAGDAAAATPPAPPSTNAAVPADPTVAGPGIWRVGEQIEPGTYRVVAEAARDCYWARLHADGLLIDNGLGGGRPTVTLEAGEQFQTSGCPDFKKQ</sequence>
<feature type="compositionally biased region" description="Basic and acidic residues" evidence="1">
    <location>
        <begin position="45"/>
        <end position="58"/>
    </location>
</feature>
<feature type="compositionally biased region" description="Basic residues" evidence="1">
    <location>
        <begin position="13"/>
        <end position="23"/>
    </location>
</feature>
<dbReference type="EMBL" id="BOOY01000006">
    <property type="protein sequence ID" value="GIJ01791.1"/>
    <property type="molecule type" value="Genomic_DNA"/>
</dbReference>
<name>A0A8J3Y4U9_9ACTN</name>
<evidence type="ECO:0000256" key="1">
    <source>
        <dbReference type="SAM" id="MobiDB-lite"/>
    </source>
</evidence>
<feature type="compositionally biased region" description="Low complexity" evidence="1">
    <location>
        <begin position="98"/>
        <end position="112"/>
    </location>
</feature>
<comment type="caution">
    <text evidence="2">The sequence shown here is derived from an EMBL/GenBank/DDBJ whole genome shotgun (WGS) entry which is preliminary data.</text>
</comment>
<organism evidence="2 3">
    <name type="scientific">Spirilliplanes yamanashiensis</name>
    <dbReference type="NCBI Taxonomy" id="42233"/>
    <lineage>
        <taxon>Bacteria</taxon>
        <taxon>Bacillati</taxon>
        <taxon>Actinomycetota</taxon>
        <taxon>Actinomycetes</taxon>
        <taxon>Micromonosporales</taxon>
        <taxon>Micromonosporaceae</taxon>
        <taxon>Spirilliplanes</taxon>
    </lineage>
</organism>
<feature type="region of interest" description="Disordered" evidence="1">
    <location>
        <begin position="1"/>
        <end position="60"/>
    </location>
</feature>
<gene>
    <name evidence="2" type="ORF">Sya03_11430</name>
</gene>
<protein>
    <submittedName>
        <fullName evidence="2">Uncharacterized protein</fullName>
    </submittedName>
</protein>
<reference evidence="2" key="1">
    <citation type="submission" date="2021-01" db="EMBL/GenBank/DDBJ databases">
        <title>Whole genome shotgun sequence of Spirilliplanes yamanashiensis NBRC 15828.</title>
        <authorList>
            <person name="Komaki H."/>
            <person name="Tamura T."/>
        </authorList>
    </citation>
    <scope>NUCLEOTIDE SEQUENCE</scope>
    <source>
        <strain evidence="2">NBRC 15828</strain>
    </source>
</reference>
<feature type="region of interest" description="Disordered" evidence="1">
    <location>
        <begin position="90"/>
        <end position="112"/>
    </location>
</feature>
<keyword evidence="3" id="KW-1185">Reference proteome</keyword>
<evidence type="ECO:0000313" key="2">
    <source>
        <dbReference type="EMBL" id="GIJ01791.1"/>
    </source>
</evidence>